<reference evidence="7 8" key="1">
    <citation type="submission" date="2019-08" db="EMBL/GenBank/DDBJ databases">
        <title>Deep-cultivation of Planctomycetes and their phenomic and genomic characterization uncovers novel biology.</title>
        <authorList>
            <person name="Wiegand S."/>
            <person name="Jogler M."/>
            <person name="Boedeker C."/>
            <person name="Pinto D."/>
            <person name="Vollmers J."/>
            <person name="Rivas-Marin E."/>
            <person name="Kohn T."/>
            <person name="Peeters S.H."/>
            <person name="Heuer A."/>
            <person name="Rast P."/>
            <person name="Oberbeckmann S."/>
            <person name="Bunk B."/>
            <person name="Jeske O."/>
            <person name="Meyerdierks A."/>
            <person name="Storesund J.E."/>
            <person name="Kallscheuer N."/>
            <person name="Luecker S."/>
            <person name="Lage O.M."/>
            <person name="Pohl T."/>
            <person name="Merkel B.J."/>
            <person name="Hornburger P."/>
            <person name="Mueller R.-W."/>
            <person name="Bruemmer F."/>
            <person name="Labrenz M."/>
            <person name="Spormann A.M."/>
            <person name="Op den Camp H."/>
            <person name="Overmann J."/>
            <person name="Amann R."/>
            <person name="Jetten M.S.M."/>
            <person name="Mascher T."/>
            <person name="Medema M.H."/>
            <person name="Devos D.P."/>
            <person name="Kaster A.-K."/>
            <person name="Ovreas L."/>
            <person name="Rohde M."/>
            <person name="Galperin M.Y."/>
            <person name="Jogler C."/>
        </authorList>
    </citation>
    <scope>NUCLEOTIDE SEQUENCE [LARGE SCALE GENOMIC DNA]</scope>
    <source>
        <strain evidence="7 8">UC8</strain>
    </source>
</reference>
<dbReference type="GO" id="GO:0015562">
    <property type="term" value="F:efflux transmembrane transporter activity"/>
    <property type="evidence" value="ECO:0007669"/>
    <property type="project" value="InterPro"/>
</dbReference>
<evidence type="ECO:0000313" key="8">
    <source>
        <dbReference type="Proteomes" id="UP000325286"/>
    </source>
</evidence>
<dbReference type="PANTHER" id="PTHR30026">
    <property type="entry name" value="OUTER MEMBRANE PROTEIN TOLC"/>
    <property type="match status" value="1"/>
</dbReference>
<dbReference type="SUPFAM" id="SSF56954">
    <property type="entry name" value="Outer membrane efflux proteins (OEP)"/>
    <property type="match status" value="1"/>
</dbReference>
<gene>
    <name evidence="7" type="ORF">UC8_00240</name>
</gene>
<dbReference type="GO" id="GO:0009279">
    <property type="term" value="C:cell outer membrane"/>
    <property type="evidence" value="ECO:0007669"/>
    <property type="project" value="UniProtKB-SubCell"/>
</dbReference>
<keyword evidence="5" id="KW-0998">Cell outer membrane</keyword>
<evidence type="ECO:0000256" key="4">
    <source>
        <dbReference type="ARBA" id="ARBA00023136"/>
    </source>
</evidence>
<comment type="subcellular location">
    <subcellularLocation>
        <location evidence="1">Cell outer membrane</location>
    </subcellularLocation>
</comment>
<dbReference type="RefSeq" id="WP_148080012.1">
    <property type="nucleotide sequence ID" value="NZ_CP042914.1"/>
</dbReference>
<evidence type="ECO:0000256" key="6">
    <source>
        <dbReference type="SAM" id="SignalP"/>
    </source>
</evidence>
<keyword evidence="2" id="KW-1134">Transmembrane beta strand</keyword>
<accession>A0A5B9QVM4</accession>
<evidence type="ECO:0000256" key="1">
    <source>
        <dbReference type="ARBA" id="ARBA00004442"/>
    </source>
</evidence>
<dbReference type="Gene3D" id="1.20.1600.10">
    <property type="entry name" value="Outer membrane efflux proteins (OEP)"/>
    <property type="match status" value="1"/>
</dbReference>
<evidence type="ECO:0000256" key="3">
    <source>
        <dbReference type="ARBA" id="ARBA00022692"/>
    </source>
</evidence>
<name>A0A5B9QVM4_9BACT</name>
<dbReference type="GO" id="GO:0015288">
    <property type="term" value="F:porin activity"/>
    <property type="evidence" value="ECO:0007669"/>
    <property type="project" value="TreeGrafter"/>
</dbReference>
<dbReference type="Proteomes" id="UP000325286">
    <property type="component" value="Chromosome"/>
</dbReference>
<dbReference type="InterPro" id="IPR051906">
    <property type="entry name" value="TolC-like"/>
</dbReference>
<protein>
    <submittedName>
        <fullName evidence="7">Outer membrane efflux protein</fullName>
    </submittedName>
</protein>
<evidence type="ECO:0000256" key="2">
    <source>
        <dbReference type="ARBA" id="ARBA00022452"/>
    </source>
</evidence>
<organism evidence="7 8">
    <name type="scientific">Roseimaritima ulvae</name>
    <dbReference type="NCBI Taxonomy" id="980254"/>
    <lineage>
        <taxon>Bacteria</taxon>
        <taxon>Pseudomonadati</taxon>
        <taxon>Planctomycetota</taxon>
        <taxon>Planctomycetia</taxon>
        <taxon>Pirellulales</taxon>
        <taxon>Pirellulaceae</taxon>
        <taxon>Roseimaritima</taxon>
    </lineage>
</organism>
<dbReference type="AlphaFoldDB" id="A0A5B9QVM4"/>
<dbReference type="PANTHER" id="PTHR30026:SF23">
    <property type="entry name" value="TO APRF-PUTATIVE OUTER MEMBRANE EFFLUX PROTEIN OR SECRETED ALKALINE PHOSPHATASE-RELATED"/>
    <property type="match status" value="1"/>
</dbReference>
<proteinExistence type="predicted"/>
<evidence type="ECO:0000256" key="5">
    <source>
        <dbReference type="ARBA" id="ARBA00023237"/>
    </source>
</evidence>
<dbReference type="EMBL" id="CP042914">
    <property type="protein sequence ID" value="QEG38071.1"/>
    <property type="molecule type" value="Genomic_DNA"/>
</dbReference>
<feature type="chain" id="PRO_5023143298" evidence="6">
    <location>
        <begin position="27"/>
        <end position="559"/>
    </location>
</feature>
<dbReference type="OrthoDB" id="234964at2"/>
<feature type="signal peptide" evidence="6">
    <location>
        <begin position="1"/>
        <end position="26"/>
    </location>
</feature>
<dbReference type="GO" id="GO:1990281">
    <property type="term" value="C:efflux pump complex"/>
    <property type="evidence" value="ECO:0007669"/>
    <property type="project" value="TreeGrafter"/>
</dbReference>
<keyword evidence="4" id="KW-0472">Membrane</keyword>
<dbReference type="KEGG" id="rul:UC8_00240"/>
<keyword evidence="6" id="KW-0732">Signal</keyword>
<keyword evidence="8" id="KW-1185">Reference proteome</keyword>
<keyword evidence="3" id="KW-0812">Transmembrane</keyword>
<sequence precursor="true">MARQSAKARNATALLLVLCAVLTLDAQESLPPAQPETSTAQEDGEKGPWWHMAIQLPLGIAPHAHAITADEATAQSLAQSPDVQAIQIAPQILRTEITRQQAEFDWNNFLETNWANRSDPIGSILTTGETSGRFEDDLLTAAGGIRKKTGSGAEWELAQRSGWQRNNSTFLIPNPQSTSRLELTVTQPLLEGRGREVNYFRIVEARLLSEASASEAIARLQEHVLEVATAYWDLYRNRSSFVIRKQAADRADQLLVSLRQRRTLDATSRQILRAQTAAAQRRAELMTVAAAADTAATRLRRLVGRSDYQAELIPTQLPSTVPPAYERETAIQTALTGRPEVAKAVRDVRTASLRMGVSRNALLPRLDLIAGTYVAGLADHRHLLPAYGNQFVDGRPSVNVGLVWERPIGNRAARGLVQRRQLELQQAMADYESALQTARADIELALIRLDLTYQTIGQRHRSLMAANEELNYLEDRWEVAPGADGSAILLLEDLIDAQARKADEEVALATAEASFNIAIVRLHRALGTLLRPSAMGPLPCPPMVEPLRVETTAVMEDQP</sequence>
<evidence type="ECO:0000313" key="7">
    <source>
        <dbReference type="EMBL" id="QEG38071.1"/>
    </source>
</evidence>